<evidence type="ECO:0000313" key="4">
    <source>
        <dbReference type="Proteomes" id="UP000015559"/>
    </source>
</evidence>
<accession>S6AIQ9</accession>
<name>S6AIQ9_SULDS</name>
<proteinExistence type="inferred from homology"/>
<dbReference type="PANTHER" id="PTHR46229">
    <property type="entry name" value="BOLA TRANSCRIPTION REGULATOR"/>
    <property type="match status" value="1"/>
</dbReference>
<dbReference type="EMBL" id="AP013066">
    <property type="protein sequence ID" value="BAN34429.1"/>
    <property type="molecule type" value="Genomic_DNA"/>
</dbReference>
<dbReference type="InterPro" id="IPR036065">
    <property type="entry name" value="BolA-like_sf"/>
</dbReference>
<gene>
    <name evidence="3" type="ORF">SCD_n00582</name>
</gene>
<protein>
    <submittedName>
        <fullName evidence="3">BolA family protein</fullName>
    </submittedName>
</protein>
<evidence type="ECO:0000256" key="2">
    <source>
        <dbReference type="RuleBase" id="RU003860"/>
    </source>
</evidence>
<dbReference type="STRING" id="1163617.SCD_n00582"/>
<evidence type="ECO:0000256" key="1">
    <source>
        <dbReference type="ARBA" id="ARBA00005578"/>
    </source>
</evidence>
<dbReference type="InterPro" id="IPR002634">
    <property type="entry name" value="BolA"/>
</dbReference>
<dbReference type="PIRSF" id="PIRSF003113">
    <property type="entry name" value="BolA"/>
    <property type="match status" value="1"/>
</dbReference>
<dbReference type="RefSeq" id="WP_009206622.1">
    <property type="nucleotide sequence ID" value="NC_022357.1"/>
</dbReference>
<dbReference type="SUPFAM" id="SSF82657">
    <property type="entry name" value="BolA-like"/>
    <property type="match status" value="1"/>
</dbReference>
<dbReference type="eggNOG" id="COG5007">
    <property type="taxonomic scope" value="Bacteria"/>
</dbReference>
<dbReference type="KEGG" id="sdr:SCD_n00582"/>
<dbReference type="Gene3D" id="3.30.300.90">
    <property type="entry name" value="BolA-like"/>
    <property type="match status" value="1"/>
</dbReference>
<dbReference type="PANTHER" id="PTHR46229:SF2">
    <property type="entry name" value="BOLA-LIKE PROTEIN 1"/>
    <property type="match status" value="1"/>
</dbReference>
<reference evidence="3 4" key="1">
    <citation type="journal article" date="2012" name="Appl. Environ. Microbiol.">
        <title>Draft genome sequence of a psychrotolerant sulfur-oxidizing bacterium, Sulfuricella denitrificans skB26, and proteomic insights into cold adaptation.</title>
        <authorList>
            <person name="Watanabe T."/>
            <person name="Kojima H."/>
            <person name="Fukui M."/>
        </authorList>
    </citation>
    <scope>NUCLEOTIDE SEQUENCE [LARGE SCALE GENOMIC DNA]</scope>
    <source>
        <strain evidence="4">skB26</strain>
    </source>
</reference>
<comment type="similarity">
    <text evidence="1 2">Belongs to the BolA/IbaG family.</text>
</comment>
<dbReference type="OrthoDB" id="9801469at2"/>
<dbReference type="Proteomes" id="UP000015559">
    <property type="component" value="Chromosome"/>
</dbReference>
<dbReference type="HOGENOM" id="CLU_109462_4_1_4"/>
<organism evidence="3 4">
    <name type="scientific">Sulfuricella denitrificans (strain DSM 22764 / NBRC 105220 / skB26)</name>
    <dbReference type="NCBI Taxonomy" id="1163617"/>
    <lineage>
        <taxon>Bacteria</taxon>
        <taxon>Pseudomonadati</taxon>
        <taxon>Pseudomonadota</taxon>
        <taxon>Betaproteobacteria</taxon>
        <taxon>Nitrosomonadales</taxon>
        <taxon>Sulfuricellaceae</taxon>
        <taxon>Sulfuricella</taxon>
    </lineage>
</organism>
<sequence>MPTPENVKTYIEQGLECTHIEVQGDGRHFEAVIVSPAFEGKGMVQQHQLVYKALGDRMHEEVHALSMKTFSPEEWAKQI</sequence>
<evidence type="ECO:0000313" key="3">
    <source>
        <dbReference type="EMBL" id="BAN34429.1"/>
    </source>
</evidence>
<dbReference type="InterPro" id="IPR050961">
    <property type="entry name" value="BolA/IbaG_stress_morph_reg"/>
</dbReference>
<dbReference type="Pfam" id="PF01722">
    <property type="entry name" value="BolA"/>
    <property type="match status" value="1"/>
</dbReference>
<dbReference type="AlphaFoldDB" id="S6AIQ9"/>
<keyword evidence="4" id="KW-1185">Reference proteome</keyword>